<evidence type="ECO:0000313" key="3">
    <source>
        <dbReference type="Proteomes" id="UP000744980"/>
    </source>
</evidence>
<evidence type="ECO:0000256" key="1">
    <source>
        <dbReference type="SAM" id="MobiDB-lite"/>
    </source>
</evidence>
<comment type="caution">
    <text evidence="2">The sequence shown here is derived from an EMBL/GenBank/DDBJ whole genome shotgun (WGS) entry which is preliminary data.</text>
</comment>
<feature type="compositionally biased region" description="Basic and acidic residues" evidence="1">
    <location>
        <begin position="12"/>
        <end position="23"/>
    </location>
</feature>
<name>A0AAW4FWT2_9HYPH</name>
<organism evidence="2 3">
    <name type="scientific">Ensifer canadensis</name>
    <dbReference type="NCBI Taxonomy" id="555315"/>
    <lineage>
        <taxon>Bacteria</taxon>
        <taxon>Pseudomonadati</taxon>
        <taxon>Pseudomonadota</taxon>
        <taxon>Alphaproteobacteria</taxon>
        <taxon>Hyphomicrobiales</taxon>
        <taxon>Rhizobiaceae</taxon>
        <taxon>Sinorhizobium/Ensifer group</taxon>
        <taxon>Ensifer</taxon>
    </lineage>
</organism>
<proteinExistence type="predicted"/>
<evidence type="ECO:0000313" key="2">
    <source>
        <dbReference type="EMBL" id="MBM3095754.1"/>
    </source>
</evidence>
<dbReference type="AlphaFoldDB" id="A0AAW4FWT2"/>
<reference evidence="2 3" key="1">
    <citation type="submission" date="2020-01" db="EMBL/GenBank/DDBJ databases">
        <title>Draft genome assembly of Ensifer adhaerens T173.</title>
        <authorList>
            <person name="Craig J.E."/>
            <person name="Stinchcombe J.R."/>
        </authorList>
    </citation>
    <scope>NUCLEOTIDE SEQUENCE [LARGE SCALE GENOMIC DNA]</scope>
    <source>
        <strain evidence="2 3">T173</strain>
    </source>
</reference>
<protein>
    <submittedName>
        <fullName evidence="2">Uncharacterized protein</fullName>
    </submittedName>
</protein>
<sequence>MNFDVKLKRKKGPTEKPRPIKCEGQKTSRGEQLLRRNWEEAAKCISCVHYDAFFTGGNLVFVQCSYAGNALPRQALGNIIYRYDICGGQVELSAVVQSWNVTLDTSSAI</sequence>
<feature type="region of interest" description="Disordered" evidence="1">
    <location>
        <begin position="1"/>
        <end position="23"/>
    </location>
</feature>
<dbReference type="RefSeq" id="WP_203529952.1">
    <property type="nucleotide sequence ID" value="NZ_CP083372.1"/>
</dbReference>
<accession>A0AAW4FWT2</accession>
<dbReference type="Proteomes" id="UP000744980">
    <property type="component" value="Unassembled WGS sequence"/>
</dbReference>
<keyword evidence="3" id="KW-1185">Reference proteome</keyword>
<dbReference type="EMBL" id="WXFA01000054">
    <property type="protein sequence ID" value="MBM3095754.1"/>
    <property type="molecule type" value="Genomic_DNA"/>
</dbReference>
<gene>
    <name evidence="2" type="ORF">GFB56_34175</name>
</gene>